<keyword evidence="3" id="KW-1185">Reference proteome</keyword>
<dbReference type="AlphaFoldDB" id="G4CNA4"/>
<evidence type="ECO:0000313" key="2">
    <source>
        <dbReference type="EMBL" id="EGZ49918.1"/>
    </source>
</evidence>
<dbReference type="HOGENOM" id="CLU_1561285_0_0_4"/>
<protein>
    <submittedName>
        <fullName evidence="2">Uncharacterized protein</fullName>
    </submittedName>
</protein>
<sequence>MKMRRILSSLPVWIVLADMLYGFSANLAKSLHLNKQELPKDGLPVAPEIAFNGLQVLANGGMVLIVGFGLLVLLRLNRTVLQKRVMHIGFFSTLGLLAVLAFSLGSLWEWAWALVKMAGGQQVVSFSNPRYLIVALCLPWIAILTILRLAGWYRLSRRQERLAAAQADYATSGEETPPQNG</sequence>
<dbReference type="PATRIC" id="fig|1030841.3.peg.552"/>
<feature type="transmembrane region" description="Helical" evidence="1">
    <location>
        <begin position="131"/>
        <end position="151"/>
    </location>
</feature>
<feature type="transmembrane region" description="Helical" evidence="1">
    <location>
        <begin position="88"/>
        <end position="111"/>
    </location>
</feature>
<comment type="caution">
    <text evidence="2">The sequence shown here is derived from an EMBL/GenBank/DDBJ whole genome shotgun (WGS) entry which is preliminary data.</text>
</comment>
<reference evidence="2 3" key="1">
    <citation type="submission" date="2011-06" db="EMBL/GenBank/DDBJ databases">
        <authorList>
            <person name="Muzny D."/>
            <person name="Qin X."/>
            <person name="Deng J."/>
            <person name="Jiang H."/>
            <person name="Liu Y."/>
            <person name="Qu J."/>
            <person name="Song X.-Z."/>
            <person name="Zhang L."/>
            <person name="Thornton R."/>
            <person name="Coyle M."/>
            <person name="Francisco L."/>
            <person name="Jackson L."/>
            <person name="Javaid M."/>
            <person name="Korchina V."/>
            <person name="Kovar C."/>
            <person name="Mata R."/>
            <person name="Mathew T."/>
            <person name="Ngo R."/>
            <person name="Nguyen L."/>
            <person name="Nguyen N."/>
            <person name="Okwuonu G."/>
            <person name="Ongeri F."/>
            <person name="Pham C."/>
            <person name="Simmons D."/>
            <person name="Wilczek-Boney K."/>
            <person name="Hale W."/>
            <person name="Jakkamsetti A."/>
            <person name="Pham P."/>
            <person name="Ruth R."/>
            <person name="San Lucas F."/>
            <person name="Warren J."/>
            <person name="Zhang J."/>
            <person name="Zhao Z."/>
            <person name="Zhou C."/>
            <person name="Zhu D."/>
            <person name="Lee S."/>
            <person name="Bess C."/>
            <person name="Blankenburg K."/>
            <person name="Forbes L."/>
            <person name="Fu Q."/>
            <person name="Gubbala S."/>
            <person name="Hirani K."/>
            <person name="Jayaseelan J.C."/>
            <person name="Lara F."/>
            <person name="Munidasa M."/>
            <person name="Palculict T."/>
            <person name="Patil S."/>
            <person name="Pu L.-L."/>
            <person name="Saada N."/>
            <person name="Tang L."/>
            <person name="Weissenberger G."/>
            <person name="Zhu Y."/>
            <person name="Hemphill L."/>
            <person name="Shang Y."/>
            <person name="Youmans B."/>
            <person name="Ayvaz T."/>
            <person name="Ross M."/>
            <person name="Santibanez J."/>
            <person name="Aqrawi P."/>
            <person name="Gross S."/>
            <person name="Joshi V."/>
            <person name="Fowler G."/>
            <person name="Nazareth L."/>
            <person name="Reid J."/>
            <person name="Worley K."/>
            <person name="Petrosino J."/>
            <person name="Highlander S."/>
            <person name="Gibbs R."/>
        </authorList>
    </citation>
    <scope>NUCLEOTIDE SEQUENCE [LARGE SCALE GENOMIC DNA]</scope>
    <source>
        <strain evidence="2 3">9715</strain>
    </source>
</reference>
<dbReference type="Proteomes" id="UP000005336">
    <property type="component" value="Unassembled WGS sequence"/>
</dbReference>
<evidence type="ECO:0000313" key="3">
    <source>
        <dbReference type="Proteomes" id="UP000005336"/>
    </source>
</evidence>
<gene>
    <name evidence="2" type="ORF">HMPREF9370_0563</name>
</gene>
<dbReference type="EMBL" id="AGAZ01000026">
    <property type="protein sequence ID" value="EGZ49918.1"/>
    <property type="molecule type" value="Genomic_DNA"/>
</dbReference>
<name>G4CNA4_9NEIS</name>
<keyword evidence="1" id="KW-0812">Transmembrane</keyword>
<organism evidence="2 3">
    <name type="scientific">Neisseria wadsworthii 9715</name>
    <dbReference type="NCBI Taxonomy" id="1030841"/>
    <lineage>
        <taxon>Bacteria</taxon>
        <taxon>Pseudomonadati</taxon>
        <taxon>Pseudomonadota</taxon>
        <taxon>Betaproteobacteria</taxon>
        <taxon>Neisseriales</taxon>
        <taxon>Neisseriaceae</taxon>
        <taxon>Neisseria</taxon>
    </lineage>
</organism>
<proteinExistence type="predicted"/>
<accession>G4CNA4</accession>
<feature type="transmembrane region" description="Helical" evidence="1">
    <location>
        <begin position="54"/>
        <end position="76"/>
    </location>
</feature>
<evidence type="ECO:0000256" key="1">
    <source>
        <dbReference type="SAM" id="Phobius"/>
    </source>
</evidence>
<keyword evidence="1" id="KW-0472">Membrane</keyword>
<keyword evidence="1" id="KW-1133">Transmembrane helix</keyword>